<keyword evidence="3" id="KW-1185">Reference proteome</keyword>
<dbReference type="Proteomes" id="UP000550707">
    <property type="component" value="Unassembled WGS sequence"/>
</dbReference>
<dbReference type="AlphaFoldDB" id="A0A7J8FS03"/>
<feature type="region of interest" description="Disordered" evidence="1">
    <location>
        <begin position="61"/>
        <end position="93"/>
    </location>
</feature>
<name>A0A7J8FS03_MOLMO</name>
<organism evidence="2 3">
    <name type="scientific">Molossus molossus</name>
    <name type="common">Pallas' mastiff bat</name>
    <name type="synonym">Vespertilio molossus</name>
    <dbReference type="NCBI Taxonomy" id="27622"/>
    <lineage>
        <taxon>Eukaryota</taxon>
        <taxon>Metazoa</taxon>
        <taxon>Chordata</taxon>
        <taxon>Craniata</taxon>
        <taxon>Vertebrata</taxon>
        <taxon>Euteleostomi</taxon>
        <taxon>Mammalia</taxon>
        <taxon>Eutheria</taxon>
        <taxon>Laurasiatheria</taxon>
        <taxon>Chiroptera</taxon>
        <taxon>Yangochiroptera</taxon>
        <taxon>Molossidae</taxon>
        <taxon>Molossus</taxon>
    </lineage>
</organism>
<sequence>MEEADGFKVYFGHGISRIVTGKGLGPWQVCPGTVWNKWVFTLQERSHDSSPGDVESTFIKAGDSETGKASGRRGKTIAAGVSPGGAAVGESSRGIRHLRSTRHTGPMQMNGQLSGWWEKQTAPRRKFCFTPGRQEAVLMGVGPCTDRRGASAVLGR</sequence>
<evidence type="ECO:0000313" key="2">
    <source>
        <dbReference type="EMBL" id="KAF6450430.1"/>
    </source>
</evidence>
<evidence type="ECO:0000256" key="1">
    <source>
        <dbReference type="SAM" id="MobiDB-lite"/>
    </source>
</evidence>
<protein>
    <submittedName>
        <fullName evidence="2">Uncharacterized protein</fullName>
    </submittedName>
</protein>
<reference evidence="2 3" key="1">
    <citation type="journal article" date="2020" name="Nature">
        <title>Six reference-quality genomes reveal evolution of bat adaptations.</title>
        <authorList>
            <person name="Jebb D."/>
            <person name="Huang Z."/>
            <person name="Pippel M."/>
            <person name="Hughes G.M."/>
            <person name="Lavrichenko K."/>
            <person name="Devanna P."/>
            <person name="Winkler S."/>
            <person name="Jermiin L.S."/>
            <person name="Skirmuntt E.C."/>
            <person name="Katzourakis A."/>
            <person name="Burkitt-Gray L."/>
            <person name="Ray D.A."/>
            <person name="Sullivan K.A.M."/>
            <person name="Roscito J.G."/>
            <person name="Kirilenko B.M."/>
            <person name="Davalos L.M."/>
            <person name="Corthals A.P."/>
            <person name="Power M.L."/>
            <person name="Jones G."/>
            <person name="Ransome R.D."/>
            <person name="Dechmann D.K.N."/>
            <person name="Locatelli A.G."/>
            <person name="Puechmaille S.J."/>
            <person name="Fedrigo O."/>
            <person name="Jarvis E.D."/>
            <person name="Hiller M."/>
            <person name="Vernes S.C."/>
            <person name="Myers E.W."/>
            <person name="Teeling E.C."/>
        </authorList>
    </citation>
    <scope>NUCLEOTIDE SEQUENCE [LARGE SCALE GENOMIC DNA]</scope>
    <source>
        <strain evidence="2">MMolMol1</strain>
        <tissue evidence="2">Muscle</tissue>
    </source>
</reference>
<evidence type="ECO:0000313" key="3">
    <source>
        <dbReference type="Proteomes" id="UP000550707"/>
    </source>
</evidence>
<accession>A0A7J8FS03</accession>
<gene>
    <name evidence="2" type="ORF">HJG59_008324</name>
</gene>
<dbReference type="InParanoid" id="A0A7J8FS03"/>
<dbReference type="EMBL" id="JACASF010000011">
    <property type="protein sequence ID" value="KAF6450430.1"/>
    <property type="molecule type" value="Genomic_DNA"/>
</dbReference>
<comment type="caution">
    <text evidence="2">The sequence shown here is derived from an EMBL/GenBank/DDBJ whole genome shotgun (WGS) entry which is preliminary data.</text>
</comment>
<proteinExistence type="predicted"/>